<dbReference type="HOGENOM" id="CLU_1722632_0_0_1"/>
<protein>
    <submittedName>
        <fullName evidence="1">Uncharacterized protein</fullName>
    </submittedName>
</protein>
<dbReference type="AlphaFoldDB" id="A0A099NTM5"/>
<evidence type="ECO:0000313" key="1">
    <source>
        <dbReference type="EMBL" id="KGK35236.1"/>
    </source>
</evidence>
<dbReference type="VEuPathDB" id="FungiDB:C5L36_0A05710"/>
<dbReference type="EMBL" id="JQFK01000837">
    <property type="protein sequence ID" value="KGK35236.1"/>
    <property type="molecule type" value="Genomic_DNA"/>
</dbReference>
<proteinExistence type="predicted"/>
<dbReference type="Proteomes" id="UP000029867">
    <property type="component" value="Unassembled WGS sequence"/>
</dbReference>
<reference evidence="2" key="1">
    <citation type="journal article" date="2014" name="Microb. Cell Fact.">
        <title>Exploiting Issatchenkia orientalis SD108 for succinic acid production.</title>
        <authorList>
            <person name="Xiao H."/>
            <person name="Shao Z."/>
            <person name="Jiang Y."/>
            <person name="Dole S."/>
            <person name="Zhao H."/>
        </authorList>
    </citation>
    <scope>NUCLEOTIDE SEQUENCE [LARGE SCALE GENOMIC DNA]</scope>
    <source>
        <strain evidence="2">SD108</strain>
    </source>
</reference>
<evidence type="ECO:0000313" key="2">
    <source>
        <dbReference type="Proteomes" id="UP000029867"/>
    </source>
</evidence>
<sequence>MQPLVNPNGNAKALDIAQRAKQTGVTEMFNSDPQVSVDNFSFYNDYDFIHPDTTEIHKNAFATLVRECVHFEVETYASMLTFGFDLGHVYPTMVVSYMTNSCRAILKDKFNVEDNAIIESFAKRLVQEVYKFIQPKLDLPDMNWNVSARSLS</sequence>
<comment type="caution">
    <text evidence="1">The sequence shown here is derived from an EMBL/GenBank/DDBJ whole genome shotgun (WGS) entry which is preliminary data.</text>
</comment>
<name>A0A099NTM5_PICKU</name>
<accession>A0A099NTM5</accession>
<gene>
    <name evidence="1" type="ORF">JL09_g5614</name>
</gene>
<organism evidence="1 2">
    <name type="scientific">Pichia kudriavzevii</name>
    <name type="common">Yeast</name>
    <name type="synonym">Issatchenkia orientalis</name>
    <dbReference type="NCBI Taxonomy" id="4909"/>
    <lineage>
        <taxon>Eukaryota</taxon>
        <taxon>Fungi</taxon>
        <taxon>Dikarya</taxon>
        <taxon>Ascomycota</taxon>
        <taxon>Saccharomycotina</taxon>
        <taxon>Pichiomycetes</taxon>
        <taxon>Pichiales</taxon>
        <taxon>Pichiaceae</taxon>
        <taxon>Pichia</taxon>
    </lineage>
</organism>